<dbReference type="InterPro" id="IPR005135">
    <property type="entry name" value="Endo/exonuclease/phosphatase"/>
</dbReference>
<gene>
    <name evidence="3" type="ORF">VNE69_03255</name>
</gene>
<keyword evidence="3" id="KW-0548">Nucleotidyltransferase</keyword>
<dbReference type="RefSeq" id="XP_065329189.1">
    <property type="nucleotide sequence ID" value="XM_065473117.1"/>
</dbReference>
<name>A0AAX4JAN2_9MICR</name>
<protein>
    <submittedName>
        <fullName evidence="3">Reverse transcriptase</fullName>
    </submittedName>
</protein>
<keyword evidence="3" id="KW-0695">RNA-directed DNA polymerase</keyword>
<keyword evidence="3" id="KW-0808">Transferase</keyword>
<dbReference type="EMBL" id="CP142728">
    <property type="protein sequence ID" value="WUR03044.1"/>
    <property type="molecule type" value="Genomic_DNA"/>
</dbReference>
<dbReference type="GeneID" id="90540851"/>
<dbReference type="KEGG" id="vnx:VNE69_03255"/>
<accession>A0AAX4JAN2</accession>
<dbReference type="SUPFAM" id="SSF56219">
    <property type="entry name" value="DNase I-like"/>
    <property type="match status" value="1"/>
</dbReference>
<evidence type="ECO:0000313" key="4">
    <source>
        <dbReference type="Proteomes" id="UP001334084"/>
    </source>
</evidence>
<feature type="domain" description="Endonuclease/exonuclease/phosphatase" evidence="2">
    <location>
        <begin position="114"/>
        <end position="260"/>
    </location>
</feature>
<dbReference type="AlphaFoldDB" id="A0AAX4JAN2"/>
<organism evidence="3 4">
    <name type="scientific">Vairimorpha necatrix</name>
    <dbReference type="NCBI Taxonomy" id="6039"/>
    <lineage>
        <taxon>Eukaryota</taxon>
        <taxon>Fungi</taxon>
        <taxon>Fungi incertae sedis</taxon>
        <taxon>Microsporidia</taxon>
        <taxon>Nosematidae</taxon>
        <taxon>Vairimorpha</taxon>
    </lineage>
</organism>
<dbReference type="InterPro" id="IPR036691">
    <property type="entry name" value="Endo/exonu/phosph_ase_sf"/>
</dbReference>
<proteinExistence type="predicted"/>
<dbReference type="Proteomes" id="UP001334084">
    <property type="component" value="Chromosome 3"/>
</dbReference>
<reference evidence="3" key="1">
    <citation type="journal article" date="2024" name="BMC Genomics">
        <title>Functional annotation of a divergent genome using sequence and structure-based similarity.</title>
        <authorList>
            <person name="Svedberg D."/>
            <person name="Winiger R.R."/>
            <person name="Berg A."/>
            <person name="Sharma H."/>
            <person name="Tellgren-Roth C."/>
            <person name="Debrunner-Vossbrinck B.A."/>
            <person name="Vossbrinck C.R."/>
            <person name="Barandun J."/>
        </authorList>
    </citation>
    <scope>NUCLEOTIDE SEQUENCE</scope>
    <source>
        <strain evidence="3">Illinois isolate</strain>
    </source>
</reference>
<keyword evidence="1" id="KW-0175">Coiled coil</keyword>
<keyword evidence="4" id="KW-1185">Reference proteome</keyword>
<evidence type="ECO:0000256" key="1">
    <source>
        <dbReference type="SAM" id="Coils"/>
    </source>
</evidence>
<dbReference type="Gene3D" id="3.60.10.10">
    <property type="entry name" value="Endonuclease/exonuclease/phosphatase"/>
    <property type="match status" value="1"/>
</dbReference>
<evidence type="ECO:0000259" key="2">
    <source>
        <dbReference type="Pfam" id="PF03372"/>
    </source>
</evidence>
<sequence>MKCITSFYTRKNLWTRKLQENFCIVNMQRIPVDCKDLRKCLVNRESELDSAIFTIRKFRRRNASLTKIVVEKTHKNLLIKIIKAEGYKVLNDNRKGLEKTNKTIKEIREKIKLLSLNINHLSHKREELEFLLKKEKPEIMCLQETWRQSNRSLRLEKYTAVETPSSGKNKPGLITLVRNTGAIRCSKKGTDSNILQTVVEFRSEGKWIKYLILNVYIPQDRDLKREVLARLLSLLEKEKFRNYYSEIIVMGDMNMQSSSLKKKLVVIGLPVTMKYNSKDGTRILKDGKRSKRKIDTIFRLKEYDNEKIIISKSWVLSDHLVLKKYISLTVDKISDQLVYDKKMLENPKVIKRLKMKLSNQQLSMNNLPEIIKKACTSLKIYKKKRVHTGLTMRWRYLKVFKEKRLAAKAVMKNHNEINLARLVDIKKRVEDTKKFIRKDRSKLWVLKGIKLFKSNRSREFWQWLKNRSVSIRLDQVTLIDHNKLLQTCRAKKLEIANKFYAELSSENDIDVNAYDKVDFFDLPPEITDEEFLSALKKCGNNKAAGPDEIPTELYKHLLTRAVEEKFFKFMLYEFNKYISGETLPKYWTRSISR</sequence>
<dbReference type="GO" id="GO:0003964">
    <property type="term" value="F:RNA-directed DNA polymerase activity"/>
    <property type="evidence" value="ECO:0007669"/>
    <property type="project" value="UniProtKB-KW"/>
</dbReference>
<dbReference type="Pfam" id="PF03372">
    <property type="entry name" value="Exo_endo_phos"/>
    <property type="match status" value="1"/>
</dbReference>
<evidence type="ECO:0000313" key="3">
    <source>
        <dbReference type="EMBL" id="WUR03044.1"/>
    </source>
</evidence>
<feature type="coiled-coil region" evidence="1">
    <location>
        <begin position="97"/>
        <end position="124"/>
    </location>
</feature>